<dbReference type="GO" id="GO:0003964">
    <property type="term" value="F:RNA-directed DNA polymerase activity"/>
    <property type="evidence" value="ECO:0007669"/>
    <property type="project" value="UniProtKB-KW"/>
</dbReference>
<dbReference type="Pfam" id="PF13966">
    <property type="entry name" value="zf-RVT"/>
    <property type="match status" value="1"/>
</dbReference>
<proteinExistence type="predicted"/>
<name>A0A7J6WI15_THATH</name>
<dbReference type="OrthoDB" id="1748554at2759"/>
<dbReference type="InterPro" id="IPR026960">
    <property type="entry name" value="RVT-Znf"/>
</dbReference>
<evidence type="ECO:0000259" key="1">
    <source>
        <dbReference type="Pfam" id="PF13966"/>
    </source>
</evidence>
<dbReference type="AlphaFoldDB" id="A0A7J6WI15"/>
<keyword evidence="2" id="KW-0808">Transferase</keyword>
<evidence type="ECO:0000313" key="2">
    <source>
        <dbReference type="EMBL" id="KAF5197021.1"/>
    </source>
</evidence>
<keyword evidence="3" id="KW-1185">Reference proteome</keyword>
<accession>A0A7J6WI15</accession>
<sequence>MARRKHGLVSEHWVNGSWNFQLKNRIWDWEMPLVNEMTSAMQDLVVSGDADQLGWRWGAHGIFSVASFYDSLVEKYNLIQSELVSFAPLVIWELSIPLKIRIFLWCVCWGRLQTLDRLKKFQLVDDVRCVWCKRGVESVQHLFFQCPVIFDVWRRLSGRKWGEVLMLLETNDLTGLVKNWPHVSSGLLGKNVWRFVPAAVVWSIWKPYGNYHPCKNRFSSLQDKLPLNGMTKSICIMVCPTNAVA</sequence>
<dbReference type="Proteomes" id="UP000554482">
    <property type="component" value="Unassembled WGS sequence"/>
</dbReference>
<reference evidence="2 3" key="1">
    <citation type="submission" date="2020-06" db="EMBL/GenBank/DDBJ databases">
        <title>Transcriptomic and genomic resources for Thalictrum thalictroides and T. hernandezii: Facilitating candidate gene discovery in an emerging model plant lineage.</title>
        <authorList>
            <person name="Arias T."/>
            <person name="Riano-Pachon D.M."/>
            <person name="Di Stilio V.S."/>
        </authorList>
    </citation>
    <scope>NUCLEOTIDE SEQUENCE [LARGE SCALE GENOMIC DNA]</scope>
    <source>
        <strain evidence="3">cv. WT478/WT964</strain>
        <tissue evidence="2">Leaves</tissue>
    </source>
</reference>
<organism evidence="2 3">
    <name type="scientific">Thalictrum thalictroides</name>
    <name type="common">Rue-anemone</name>
    <name type="synonym">Anemone thalictroides</name>
    <dbReference type="NCBI Taxonomy" id="46969"/>
    <lineage>
        <taxon>Eukaryota</taxon>
        <taxon>Viridiplantae</taxon>
        <taxon>Streptophyta</taxon>
        <taxon>Embryophyta</taxon>
        <taxon>Tracheophyta</taxon>
        <taxon>Spermatophyta</taxon>
        <taxon>Magnoliopsida</taxon>
        <taxon>Ranunculales</taxon>
        <taxon>Ranunculaceae</taxon>
        <taxon>Thalictroideae</taxon>
        <taxon>Thalictrum</taxon>
    </lineage>
</organism>
<keyword evidence="2" id="KW-0695">RNA-directed DNA polymerase</keyword>
<feature type="domain" description="Reverse transcriptase zinc-binding" evidence="1">
    <location>
        <begin position="63"/>
        <end position="153"/>
    </location>
</feature>
<gene>
    <name evidence="2" type="ORF">FRX31_013392</name>
</gene>
<keyword evidence="2" id="KW-0548">Nucleotidyltransferase</keyword>
<dbReference type="EMBL" id="JABWDY010015210">
    <property type="protein sequence ID" value="KAF5197021.1"/>
    <property type="molecule type" value="Genomic_DNA"/>
</dbReference>
<comment type="caution">
    <text evidence="2">The sequence shown here is derived from an EMBL/GenBank/DDBJ whole genome shotgun (WGS) entry which is preliminary data.</text>
</comment>
<evidence type="ECO:0000313" key="3">
    <source>
        <dbReference type="Proteomes" id="UP000554482"/>
    </source>
</evidence>
<protein>
    <submittedName>
        <fullName evidence="2">Reverse transcriptase zinc-binding domain</fullName>
    </submittedName>
</protein>